<keyword evidence="2" id="KW-0808">Transferase</keyword>
<sequence>MAGVTVLVVQHKPVEGPYRLGQALVRAGRALDVRRTYLGDPVPADASSLSGVVVMGGPMAAYSDEGFASRTAELALLEDALDRSVPVLGICLGAQLLAVASGGSAVPGHGLEVGWGDVELTEAAASDELLGSLPTRLRTLHWHGDTVVLPPQAAHLARSAAYENQAFRVGAAAWGLQPHLELDRAGVDAFCTEFADEAPGPLGEEIRERAPEAVAALAGVAEVVFGRFAALCR</sequence>
<dbReference type="PROSITE" id="PS51273">
    <property type="entry name" value="GATASE_TYPE_1"/>
    <property type="match status" value="1"/>
</dbReference>
<dbReference type="OrthoDB" id="5196541at2"/>
<dbReference type="PANTHER" id="PTHR42695:SF5">
    <property type="entry name" value="GLUTAMINE AMIDOTRANSFERASE YLR126C-RELATED"/>
    <property type="match status" value="1"/>
</dbReference>
<dbReference type="InterPro" id="IPR044992">
    <property type="entry name" value="ChyE-like"/>
</dbReference>
<dbReference type="PANTHER" id="PTHR42695">
    <property type="entry name" value="GLUTAMINE AMIDOTRANSFERASE YLR126C-RELATED"/>
    <property type="match status" value="1"/>
</dbReference>
<keyword evidence="2" id="KW-0315">Glutamine amidotransferase</keyword>
<reference evidence="2 3" key="1">
    <citation type="submission" date="2018-10" db="EMBL/GenBank/DDBJ databases">
        <title>Genomic Encyclopedia of Archaeal and Bacterial Type Strains, Phase II (KMG-II): from individual species to whole genera.</title>
        <authorList>
            <person name="Goeker M."/>
        </authorList>
    </citation>
    <scope>NUCLEOTIDE SEQUENCE [LARGE SCALE GENOMIC DNA]</scope>
    <source>
        <strain evidence="2 3">RP-AC37</strain>
    </source>
</reference>
<evidence type="ECO:0000313" key="3">
    <source>
        <dbReference type="Proteomes" id="UP000281955"/>
    </source>
</evidence>
<dbReference type="InParanoid" id="A0A420XUI2"/>
<dbReference type="SUPFAM" id="SSF52317">
    <property type="entry name" value="Class I glutamine amidotransferase-like"/>
    <property type="match status" value="1"/>
</dbReference>
<feature type="domain" description="Glutamine amidotransferase" evidence="1">
    <location>
        <begin position="23"/>
        <end position="181"/>
    </location>
</feature>
<dbReference type="Pfam" id="PF00117">
    <property type="entry name" value="GATase"/>
    <property type="match status" value="1"/>
</dbReference>
<evidence type="ECO:0000259" key="1">
    <source>
        <dbReference type="Pfam" id="PF00117"/>
    </source>
</evidence>
<dbReference type="Gene3D" id="3.40.50.880">
    <property type="match status" value="1"/>
</dbReference>
<dbReference type="EMBL" id="RBWV01000009">
    <property type="protein sequence ID" value="RKS80488.1"/>
    <property type="molecule type" value="Genomic_DNA"/>
</dbReference>
<accession>A0A420XUI2</accession>
<protein>
    <submittedName>
        <fullName evidence="2">GMP synthase-like glutamine amidotransferase</fullName>
    </submittedName>
</protein>
<proteinExistence type="predicted"/>
<dbReference type="InterPro" id="IPR017926">
    <property type="entry name" value="GATASE"/>
</dbReference>
<dbReference type="CDD" id="cd01741">
    <property type="entry name" value="GATase1_1"/>
    <property type="match status" value="1"/>
</dbReference>
<organism evidence="2 3">
    <name type="scientific">Motilibacter peucedani</name>
    <dbReference type="NCBI Taxonomy" id="598650"/>
    <lineage>
        <taxon>Bacteria</taxon>
        <taxon>Bacillati</taxon>
        <taxon>Actinomycetota</taxon>
        <taxon>Actinomycetes</taxon>
        <taxon>Motilibacterales</taxon>
        <taxon>Motilibacteraceae</taxon>
        <taxon>Motilibacter</taxon>
    </lineage>
</organism>
<comment type="caution">
    <text evidence="2">The sequence shown here is derived from an EMBL/GenBank/DDBJ whole genome shotgun (WGS) entry which is preliminary data.</text>
</comment>
<evidence type="ECO:0000313" key="2">
    <source>
        <dbReference type="EMBL" id="RKS80488.1"/>
    </source>
</evidence>
<dbReference type="InterPro" id="IPR029062">
    <property type="entry name" value="Class_I_gatase-like"/>
</dbReference>
<gene>
    <name evidence="2" type="ORF">CLV35_0924</name>
</gene>
<keyword evidence="3" id="KW-1185">Reference proteome</keyword>
<dbReference type="AlphaFoldDB" id="A0A420XUI2"/>
<dbReference type="Proteomes" id="UP000281955">
    <property type="component" value="Unassembled WGS sequence"/>
</dbReference>
<dbReference type="GO" id="GO:0016740">
    <property type="term" value="F:transferase activity"/>
    <property type="evidence" value="ECO:0007669"/>
    <property type="project" value="UniProtKB-KW"/>
</dbReference>
<name>A0A420XUI2_9ACTN</name>
<dbReference type="GO" id="GO:0005829">
    <property type="term" value="C:cytosol"/>
    <property type="evidence" value="ECO:0007669"/>
    <property type="project" value="TreeGrafter"/>
</dbReference>